<protein>
    <submittedName>
        <fullName evidence="1">Veg family protein</fullName>
    </submittedName>
</protein>
<proteinExistence type="predicted"/>
<evidence type="ECO:0000313" key="1">
    <source>
        <dbReference type="EMBL" id="MBU5676081.1"/>
    </source>
</evidence>
<dbReference type="Proteomes" id="UP000779508">
    <property type="component" value="Unassembled WGS sequence"/>
</dbReference>
<comment type="caution">
    <text evidence="1">The sequence shown here is derived from an EMBL/GenBank/DDBJ whole genome shotgun (WGS) entry which is preliminary data.</text>
</comment>
<dbReference type="EMBL" id="JAHLQK010000002">
    <property type="protein sequence ID" value="MBU5676081.1"/>
    <property type="molecule type" value="Genomic_DNA"/>
</dbReference>
<accession>A0ABS6G3Y9</accession>
<keyword evidence="2" id="KW-1185">Reference proteome</keyword>
<name>A0ABS6G3Y9_9FIRM</name>
<dbReference type="PANTHER" id="PTHR40026:SF1">
    <property type="entry name" value="PROTEIN VEG"/>
    <property type="match status" value="1"/>
</dbReference>
<dbReference type="InterPro" id="IPR009366">
    <property type="entry name" value="Protein_Veg"/>
</dbReference>
<dbReference type="RefSeq" id="WP_216415561.1">
    <property type="nucleotide sequence ID" value="NZ_JAHLQK010000002.1"/>
</dbReference>
<reference evidence="1 2" key="1">
    <citation type="submission" date="2021-06" db="EMBL/GenBank/DDBJ databases">
        <authorList>
            <person name="Sun Q."/>
            <person name="Li D."/>
        </authorList>
    </citation>
    <scope>NUCLEOTIDE SEQUENCE [LARGE SCALE GENOMIC DNA]</scope>
    <source>
        <strain evidence="1 2">MSJ-5</strain>
    </source>
</reference>
<evidence type="ECO:0000313" key="2">
    <source>
        <dbReference type="Proteomes" id="UP000779508"/>
    </source>
</evidence>
<gene>
    <name evidence="1" type="ORF">KQI88_06600</name>
</gene>
<organism evidence="1 2">
    <name type="scientific">Alkaliphilus flagellatus</name>
    <dbReference type="NCBI Taxonomy" id="2841507"/>
    <lineage>
        <taxon>Bacteria</taxon>
        <taxon>Bacillati</taxon>
        <taxon>Bacillota</taxon>
        <taxon>Clostridia</taxon>
        <taxon>Peptostreptococcales</taxon>
        <taxon>Natronincolaceae</taxon>
        <taxon>Alkaliphilus</taxon>
    </lineage>
</organism>
<dbReference type="Pfam" id="PF06257">
    <property type="entry name" value="VEG"/>
    <property type="match status" value="1"/>
</dbReference>
<dbReference type="PIRSF" id="PIRSF037257">
    <property type="entry name" value="DUF1021"/>
    <property type="match status" value="1"/>
</dbReference>
<sequence length="95" mass="10779">MAIKTPLDGTNQLQEIRKNIEGYVGQKIVLKANKGRKKTTVREGILENTYPNIFIVRIDGKFDDNVRRVSYSYSDILTETVEITVCSDNKSIKVS</sequence>
<dbReference type="PANTHER" id="PTHR40026">
    <property type="entry name" value="PROTEIN VEG"/>
    <property type="match status" value="1"/>
</dbReference>